<sequence length="325" mass="36795">MDADNLIVTNRTSTKEEHEELQRQVNEKLDVLNKRISELEVQRESAGIERTALLQTALRFQRPLSENPKIPYKAITLQVRRQAITSRLTITKQIIAMACDHVRMPFGIFRHLSPFLRLPLDVIREIFAACLNPETNPTMSKKEAPTLLTQISSGLRRVALATPELWAAIHIPIIGGVPPQISDIAQSVMDKRSEGVKEWLLRRSGNLPLRVSVRRATQYDVYSKPTYVLLKNDIIDVVLSCCSRWRDVFFSISDKALLPWLAELSPEDVPLLQSFHHTTGTDVLRDQLLADSLEFWPQPCGRMVTILSSNMEESHTSGPLGFSPI</sequence>
<keyword evidence="3" id="KW-1185">Reference proteome</keyword>
<evidence type="ECO:0008006" key="4">
    <source>
        <dbReference type="Google" id="ProtNLM"/>
    </source>
</evidence>
<dbReference type="Proteomes" id="UP000054270">
    <property type="component" value="Unassembled WGS sequence"/>
</dbReference>
<protein>
    <recommendedName>
        <fullName evidence="4">F-box domain-containing protein</fullName>
    </recommendedName>
</protein>
<organism evidence="2 3">
    <name type="scientific">Hypholoma sublateritium (strain FD-334 SS-4)</name>
    <dbReference type="NCBI Taxonomy" id="945553"/>
    <lineage>
        <taxon>Eukaryota</taxon>
        <taxon>Fungi</taxon>
        <taxon>Dikarya</taxon>
        <taxon>Basidiomycota</taxon>
        <taxon>Agaricomycotina</taxon>
        <taxon>Agaricomycetes</taxon>
        <taxon>Agaricomycetidae</taxon>
        <taxon>Agaricales</taxon>
        <taxon>Agaricineae</taxon>
        <taxon>Strophariaceae</taxon>
        <taxon>Hypholoma</taxon>
    </lineage>
</organism>
<evidence type="ECO:0000256" key="1">
    <source>
        <dbReference type="SAM" id="Coils"/>
    </source>
</evidence>
<accession>A0A0D2P9Y2</accession>
<dbReference type="STRING" id="945553.A0A0D2P9Y2"/>
<reference evidence="3" key="1">
    <citation type="submission" date="2014-04" db="EMBL/GenBank/DDBJ databases">
        <title>Evolutionary Origins and Diversification of the Mycorrhizal Mutualists.</title>
        <authorList>
            <consortium name="DOE Joint Genome Institute"/>
            <consortium name="Mycorrhizal Genomics Consortium"/>
            <person name="Kohler A."/>
            <person name="Kuo A."/>
            <person name="Nagy L.G."/>
            <person name="Floudas D."/>
            <person name="Copeland A."/>
            <person name="Barry K.W."/>
            <person name="Cichocki N."/>
            <person name="Veneault-Fourrey C."/>
            <person name="LaButti K."/>
            <person name="Lindquist E.A."/>
            <person name="Lipzen A."/>
            <person name="Lundell T."/>
            <person name="Morin E."/>
            <person name="Murat C."/>
            <person name="Riley R."/>
            <person name="Ohm R."/>
            <person name="Sun H."/>
            <person name="Tunlid A."/>
            <person name="Henrissat B."/>
            <person name="Grigoriev I.V."/>
            <person name="Hibbett D.S."/>
            <person name="Martin F."/>
        </authorList>
    </citation>
    <scope>NUCLEOTIDE SEQUENCE [LARGE SCALE GENOMIC DNA]</scope>
    <source>
        <strain evidence="3">FD-334 SS-4</strain>
    </source>
</reference>
<feature type="coiled-coil region" evidence="1">
    <location>
        <begin position="11"/>
        <end position="49"/>
    </location>
</feature>
<dbReference type="EMBL" id="KN817608">
    <property type="protein sequence ID" value="KJA17155.1"/>
    <property type="molecule type" value="Genomic_DNA"/>
</dbReference>
<name>A0A0D2P9Y2_HYPSF</name>
<keyword evidence="1" id="KW-0175">Coiled coil</keyword>
<gene>
    <name evidence="2" type="ORF">HYPSUDRAFT_206426</name>
</gene>
<evidence type="ECO:0000313" key="3">
    <source>
        <dbReference type="Proteomes" id="UP000054270"/>
    </source>
</evidence>
<dbReference type="AlphaFoldDB" id="A0A0D2P9Y2"/>
<proteinExistence type="predicted"/>
<evidence type="ECO:0000313" key="2">
    <source>
        <dbReference type="EMBL" id="KJA17155.1"/>
    </source>
</evidence>
<dbReference type="OrthoDB" id="3063971at2759"/>